<evidence type="ECO:0000313" key="1">
    <source>
        <dbReference type="EMBL" id="RHK07251.1"/>
    </source>
</evidence>
<proteinExistence type="predicted"/>
<organism evidence="1 2">
    <name type="scientific">Enterococcus casseliflavus</name>
    <name type="common">Enterococcus flavescens</name>
    <dbReference type="NCBI Taxonomy" id="37734"/>
    <lineage>
        <taxon>Bacteria</taxon>
        <taxon>Bacillati</taxon>
        <taxon>Bacillota</taxon>
        <taxon>Bacilli</taxon>
        <taxon>Lactobacillales</taxon>
        <taxon>Enterococcaceae</taxon>
        <taxon>Enterococcus</taxon>
    </lineage>
</organism>
<dbReference type="GeneID" id="91573707"/>
<evidence type="ECO:0000313" key="2">
    <source>
        <dbReference type="Proteomes" id="UP000286288"/>
    </source>
</evidence>
<dbReference type="AlphaFoldDB" id="A0A1G9FP92"/>
<dbReference type="Proteomes" id="UP000286288">
    <property type="component" value="Unassembled WGS sequence"/>
</dbReference>
<comment type="caution">
    <text evidence="1">The sequence shown here is derived from an EMBL/GenBank/DDBJ whole genome shotgun (WGS) entry which is preliminary data.</text>
</comment>
<accession>A0A1G9FP92</accession>
<name>A0A1G9FP92_ENTCA</name>
<dbReference type="EMBL" id="QRMZ01000005">
    <property type="protein sequence ID" value="RHK07251.1"/>
    <property type="molecule type" value="Genomic_DNA"/>
</dbReference>
<protein>
    <submittedName>
        <fullName evidence="1">Uncharacterized protein</fullName>
    </submittedName>
</protein>
<gene>
    <name evidence="1" type="ORF">DW084_05155</name>
</gene>
<sequence length="87" mass="9378">MLLLHVVFGLLSFVGAMMLGVAFKGQLRELSRLQQWAVGLSYTGTLLTAILGILSASSHPIIVLMTLVGALAFTKRTFLSADQSKEQ</sequence>
<reference evidence="1 2" key="1">
    <citation type="submission" date="2018-08" db="EMBL/GenBank/DDBJ databases">
        <title>A genome reference for cultivated species of the human gut microbiota.</title>
        <authorList>
            <person name="Zou Y."/>
            <person name="Xue W."/>
            <person name="Luo G."/>
        </authorList>
    </citation>
    <scope>NUCLEOTIDE SEQUENCE [LARGE SCALE GENOMIC DNA]</scope>
    <source>
        <strain evidence="1 2">AF48-16</strain>
    </source>
</reference>
<dbReference type="RefSeq" id="WP_005232670.1">
    <property type="nucleotide sequence ID" value="NZ_BJMG01000002.1"/>
</dbReference>